<dbReference type="InterPro" id="IPR046878">
    <property type="entry name" value="Big_14"/>
</dbReference>
<dbReference type="EMBL" id="FTOC01000004">
    <property type="protein sequence ID" value="SIS45211.1"/>
    <property type="molecule type" value="Genomic_DNA"/>
</dbReference>
<accession>A0A1N7J7I5</accession>
<dbReference type="PROSITE" id="PS51257">
    <property type="entry name" value="PROKAR_LIPOPROTEIN"/>
    <property type="match status" value="1"/>
</dbReference>
<dbReference type="STRING" id="570947.SAMN05421687_10466"/>
<keyword evidence="4" id="KW-1185">Reference proteome</keyword>
<reference evidence="4" key="1">
    <citation type="submission" date="2017-01" db="EMBL/GenBank/DDBJ databases">
        <authorList>
            <person name="Varghese N."/>
            <person name="Submissions S."/>
        </authorList>
    </citation>
    <scope>NUCLEOTIDE SEQUENCE [LARGE SCALE GENOMIC DNA]</scope>
    <source>
        <strain evidence="4">DSM 23127</strain>
    </source>
</reference>
<feature type="signal peptide" evidence="1">
    <location>
        <begin position="1"/>
        <end position="21"/>
    </location>
</feature>
<dbReference type="Proteomes" id="UP000187608">
    <property type="component" value="Unassembled WGS sequence"/>
</dbReference>
<evidence type="ECO:0000313" key="4">
    <source>
        <dbReference type="Proteomes" id="UP000187608"/>
    </source>
</evidence>
<dbReference type="OrthoDB" id="2967175at2"/>
<evidence type="ECO:0000256" key="1">
    <source>
        <dbReference type="SAM" id="SignalP"/>
    </source>
</evidence>
<organism evidence="3 4">
    <name type="scientific">Salimicrobium flavidum</name>
    <dbReference type="NCBI Taxonomy" id="570947"/>
    <lineage>
        <taxon>Bacteria</taxon>
        <taxon>Bacillati</taxon>
        <taxon>Bacillota</taxon>
        <taxon>Bacilli</taxon>
        <taxon>Bacillales</taxon>
        <taxon>Bacillaceae</taxon>
        <taxon>Salimicrobium</taxon>
    </lineage>
</organism>
<name>A0A1N7J7I5_9BACI</name>
<dbReference type="Pfam" id="PF20251">
    <property type="entry name" value="Big_14"/>
    <property type="match status" value="1"/>
</dbReference>
<sequence>MMRYFLLLAFVLLGGCQSGFATSDYGSLPHTKNDVTFQAESEISPSEQGVRFYIINAGEEAVYYDMGYEIEKEVDGTWKSVPFEDKPSFRERDRKVNPGESFESAVLLEELEAAFKDGVYRVIVTTAMERDTEKEFMLASEFEVTSS</sequence>
<protein>
    <recommendedName>
        <fullName evidence="2">Bacterial Ig-like domain-containing protein</fullName>
    </recommendedName>
</protein>
<dbReference type="AlphaFoldDB" id="A0A1N7J7I5"/>
<gene>
    <name evidence="3" type="ORF">SAMN05421687_10466</name>
</gene>
<feature type="domain" description="Bacterial Ig-like" evidence="2">
    <location>
        <begin position="34"/>
        <end position="135"/>
    </location>
</feature>
<proteinExistence type="predicted"/>
<keyword evidence="1" id="KW-0732">Signal</keyword>
<evidence type="ECO:0000259" key="2">
    <source>
        <dbReference type="Pfam" id="PF20251"/>
    </source>
</evidence>
<feature type="chain" id="PRO_5012387971" description="Bacterial Ig-like domain-containing protein" evidence="1">
    <location>
        <begin position="22"/>
        <end position="147"/>
    </location>
</feature>
<evidence type="ECO:0000313" key="3">
    <source>
        <dbReference type="EMBL" id="SIS45211.1"/>
    </source>
</evidence>
<dbReference type="RefSeq" id="WP_143525674.1">
    <property type="nucleotide sequence ID" value="NZ_FTOC01000004.1"/>
</dbReference>